<gene>
    <name evidence="2" type="ORF">PCOR1329_LOCUS58060</name>
</gene>
<accession>A0ABN9VK77</accession>
<sequence length="387" mass="40845">RPQDSILHAGDGSSVQVRVCGLHGCSPGQGQTLLEVSAPLEAAFAEAQAAGLVPFVLADESCEESVLKCFRLSGSHPDRCVSLREASVARRRKRDFNRLFYDAIQASLRSGSRFVMVLEDDDGGIDATDVEGWSARTSSRGAPSNVVPEEWKIPSFFDPDAFPIDVFRPQSFNGRNLAKLFLPEEVKNEQDRALRLLSPGPEAPRPDTGERPKTEETAPPKAKAKAEAKGRNSTIPSTDPAGDLEARLKAAAEEKAAAEVAAREVSAAAAAAAPAGTGLTGHFFGPGLPASPDAAGLRTAYFLRPAVVATARVPGGLGEAEARRLAVERYAAHVPMHCAMVVLLTGAGADATRPEPLREAEATAPEATRRLAPPAKEVGPLLETDPP</sequence>
<keyword evidence="3" id="KW-1185">Reference proteome</keyword>
<proteinExistence type="predicted"/>
<feature type="compositionally biased region" description="Basic and acidic residues" evidence="1">
    <location>
        <begin position="352"/>
        <end position="361"/>
    </location>
</feature>
<evidence type="ECO:0000313" key="3">
    <source>
        <dbReference type="Proteomes" id="UP001189429"/>
    </source>
</evidence>
<dbReference type="EMBL" id="CAUYUJ010017187">
    <property type="protein sequence ID" value="CAK0872673.1"/>
    <property type="molecule type" value="Genomic_DNA"/>
</dbReference>
<feature type="compositionally biased region" description="Low complexity" evidence="1">
    <location>
        <begin position="362"/>
        <end position="375"/>
    </location>
</feature>
<feature type="region of interest" description="Disordered" evidence="1">
    <location>
        <begin position="352"/>
        <end position="387"/>
    </location>
</feature>
<feature type="non-terminal residue" evidence="2">
    <location>
        <position position="1"/>
    </location>
</feature>
<dbReference type="Proteomes" id="UP001189429">
    <property type="component" value="Unassembled WGS sequence"/>
</dbReference>
<evidence type="ECO:0000313" key="2">
    <source>
        <dbReference type="EMBL" id="CAK0872673.1"/>
    </source>
</evidence>
<evidence type="ECO:0000256" key="1">
    <source>
        <dbReference type="SAM" id="MobiDB-lite"/>
    </source>
</evidence>
<feature type="region of interest" description="Disordered" evidence="1">
    <location>
        <begin position="195"/>
        <end position="242"/>
    </location>
</feature>
<feature type="compositionally biased region" description="Basic and acidic residues" evidence="1">
    <location>
        <begin position="204"/>
        <end position="230"/>
    </location>
</feature>
<protein>
    <submittedName>
        <fullName evidence="2">Uncharacterized protein</fullName>
    </submittedName>
</protein>
<organism evidence="2 3">
    <name type="scientific">Prorocentrum cordatum</name>
    <dbReference type="NCBI Taxonomy" id="2364126"/>
    <lineage>
        <taxon>Eukaryota</taxon>
        <taxon>Sar</taxon>
        <taxon>Alveolata</taxon>
        <taxon>Dinophyceae</taxon>
        <taxon>Prorocentrales</taxon>
        <taxon>Prorocentraceae</taxon>
        <taxon>Prorocentrum</taxon>
    </lineage>
</organism>
<reference evidence="2" key="1">
    <citation type="submission" date="2023-10" db="EMBL/GenBank/DDBJ databases">
        <authorList>
            <person name="Chen Y."/>
            <person name="Shah S."/>
            <person name="Dougan E. K."/>
            <person name="Thang M."/>
            <person name="Chan C."/>
        </authorList>
    </citation>
    <scope>NUCLEOTIDE SEQUENCE [LARGE SCALE GENOMIC DNA]</scope>
</reference>
<name>A0ABN9VK77_9DINO</name>
<comment type="caution">
    <text evidence="2">The sequence shown here is derived from an EMBL/GenBank/DDBJ whole genome shotgun (WGS) entry which is preliminary data.</text>
</comment>